<comment type="caution">
    <text evidence="2">The sequence shown here is derived from an EMBL/GenBank/DDBJ whole genome shotgun (WGS) entry which is preliminary data.</text>
</comment>
<dbReference type="Proteomes" id="UP000295274">
    <property type="component" value="Unassembled WGS sequence"/>
</dbReference>
<evidence type="ECO:0000313" key="3">
    <source>
        <dbReference type="Proteomes" id="UP000295274"/>
    </source>
</evidence>
<name>A0A4R7DEA7_9FLAO</name>
<keyword evidence="1" id="KW-0812">Transmembrane</keyword>
<feature type="transmembrane region" description="Helical" evidence="1">
    <location>
        <begin position="45"/>
        <end position="63"/>
    </location>
</feature>
<keyword evidence="1" id="KW-1133">Transmembrane helix</keyword>
<accession>A0A4R7DEA7</accession>
<reference evidence="2 3" key="1">
    <citation type="submission" date="2019-03" db="EMBL/GenBank/DDBJ databases">
        <title>Genomic Encyclopedia of Type Strains, Phase III (KMG-III): the genomes of soil and plant-associated and newly described type strains.</title>
        <authorList>
            <person name="Whitman W."/>
        </authorList>
    </citation>
    <scope>NUCLEOTIDE SEQUENCE [LARGE SCALE GENOMIC DNA]</scope>
    <source>
        <strain evidence="2 3">CECT 8455</strain>
    </source>
</reference>
<keyword evidence="1" id="KW-0472">Membrane</keyword>
<proteinExistence type="predicted"/>
<keyword evidence="3" id="KW-1185">Reference proteome</keyword>
<dbReference type="AlphaFoldDB" id="A0A4R7DEA7"/>
<evidence type="ECO:0000256" key="1">
    <source>
        <dbReference type="SAM" id="Phobius"/>
    </source>
</evidence>
<dbReference type="EMBL" id="SNZW01000011">
    <property type="protein sequence ID" value="TDS18812.1"/>
    <property type="molecule type" value="Genomic_DNA"/>
</dbReference>
<gene>
    <name evidence="2" type="ORF">DFQ03_0522</name>
</gene>
<protein>
    <submittedName>
        <fullName evidence="2">Uncharacterized protein</fullName>
    </submittedName>
</protein>
<organism evidence="2 3">
    <name type="scientific">Maribacter caenipelagi</name>
    <dbReference type="NCBI Taxonomy" id="1447781"/>
    <lineage>
        <taxon>Bacteria</taxon>
        <taxon>Pseudomonadati</taxon>
        <taxon>Bacteroidota</taxon>
        <taxon>Flavobacteriia</taxon>
        <taxon>Flavobacteriales</taxon>
        <taxon>Flavobacteriaceae</taxon>
        <taxon>Maribacter</taxon>
    </lineage>
</organism>
<sequence length="87" mass="10286">MPEIHFPIIHKMEQVIQYRHLLFQLKIIFSKELQYVINKFDVKKCGIMLALFIVVLMVASQFMQDKDGLNENITVALEAQKRNKIRP</sequence>
<evidence type="ECO:0000313" key="2">
    <source>
        <dbReference type="EMBL" id="TDS18812.1"/>
    </source>
</evidence>